<reference evidence="10" key="1">
    <citation type="submission" date="2021-01" db="UniProtKB">
        <authorList>
            <consortium name="EnsemblMetazoa"/>
        </authorList>
    </citation>
    <scope>IDENTIFICATION</scope>
</reference>
<evidence type="ECO:0000256" key="2">
    <source>
        <dbReference type="ARBA" id="ARBA00022606"/>
    </source>
</evidence>
<feature type="transmembrane region" description="Helical" evidence="9">
    <location>
        <begin position="186"/>
        <end position="205"/>
    </location>
</feature>
<dbReference type="RefSeq" id="NP_001177576.1">
    <property type="nucleotide sequence ID" value="NM_001190647.1"/>
</dbReference>
<name>A0A7M6UVW3_NASVI</name>
<evidence type="ECO:0000313" key="11">
    <source>
        <dbReference type="Proteomes" id="UP000002358"/>
    </source>
</evidence>
<evidence type="ECO:0000256" key="7">
    <source>
        <dbReference type="ARBA" id="ARBA00023170"/>
    </source>
</evidence>
<feature type="transmembrane region" description="Helical" evidence="9">
    <location>
        <begin position="129"/>
        <end position="153"/>
    </location>
</feature>
<dbReference type="EnsemblMetazoa" id="NM_001190647">
    <property type="protein sequence ID" value="NP_001177576"/>
    <property type="gene ID" value="GeneID_100463143"/>
</dbReference>
<dbReference type="PANTHER" id="PTHR21137:SF43">
    <property type="entry name" value="ODORANT RECEPTOR 47A-RELATED"/>
    <property type="match status" value="1"/>
</dbReference>
<evidence type="ECO:0000256" key="5">
    <source>
        <dbReference type="ARBA" id="ARBA00022989"/>
    </source>
</evidence>
<proteinExistence type="inferred from homology"/>
<evidence type="ECO:0000256" key="9">
    <source>
        <dbReference type="RuleBase" id="RU351113"/>
    </source>
</evidence>
<dbReference type="CTD" id="100463143"/>
<sequence length="390" mass="45644">MEKENDCIRAYYKLNKFSMTLLGHWPYQSENSVKIVTFLWIFQHLSILLPELIKFVEIRNNVDYVILAFSPIIYNIVVGIKFVNGSLNRHKIKITLDTIQSDWKSLRTEEEARILANYSSFGKLCTVGWAWICTTTIICYLLFPFTPFVLDLIRPLNETRPRQLIYMVEFFIDEDKYFYEIQIHSYATTLIGFIPLISIDTFYAASVQHACGMFAILGHRLRRINGAMSKSKKRSDEDAYREIVSCAIQHDKILQYCDNLNDTYTDSFFYIMGCNMISLSFCGVLLILMWGRIYDMLRNGIFTFAQIFHLFYYSFQGQVLSDRSLMISDCVYDSEWYTASLRTRKIMTMVSMRSLKPFLLTAKVYVMSLPNFTLVIKTSMSYFTVLKSSR</sequence>
<keyword evidence="11" id="KW-1185">Reference proteome</keyword>
<dbReference type="OrthoDB" id="7700178at2759"/>
<dbReference type="InParanoid" id="A0A7M6UVW3"/>
<dbReference type="InterPro" id="IPR004117">
    <property type="entry name" value="7tm6_olfct_rcpt"/>
</dbReference>
<keyword evidence="8 9" id="KW-0807">Transducer</keyword>
<evidence type="ECO:0000256" key="8">
    <source>
        <dbReference type="ARBA" id="ARBA00023224"/>
    </source>
</evidence>
<keyword evidence="7 9" id="KW-0675">Receptor</keyword>
<comment type="caution">
    <text evidence="9">Lacks conserved residue(s) required for the propagation of feature annotation.</text>
</comment>
<dbReference type="GO" id="GO:0007165">
    <property type="term" value="P:signal transduction"/>
    <property type="evidence" value="ECO:0007669"/>
    <property type="project" value="UniProtKB-KW"/>
</dbReference>
<dbReference type="Proteomes" id="UP000002358">
    <property type="component" value="Chromosome 2"/>
</dbReference>
<feature type="transmembrane region" description="Helical" evidence="9">
    <location>
        <begin position="297"/>
        <end position="315"/>
    </location>
</feature>
<dbReference type="Pfam" id="PF02949">
    <property type="entry name" value="7tm_6"/>
    <property type="match status" value="1"/>
</dbReference>
<accession>A0A7M6UVW3</accession>
<dbReference type="PANTHER" id="PTHR21137">
    <property type="entry name" value="ODORANT RECEPTOR"/>
    <property type="match status" value="1"/>
</dbReference>
<protein>
    <recommendedName>
        <fullName evidence="9">Odorant receptor</fullName>
    </recommendedName>
</protein>
<feature type="transmembrane region" description="Helical" evidence="9">
    <location>
        <begin position="65"/>
        <end position="83"/>
    </location>
</feature>
<evidence type="ECO:0000256" key="6">
    <source>
        <dbReference type="ARBA" id="ARBA00023136"/>
    </source>
</evidence>
<dbReference type="GO" id="GO:0005549">
    <property type="term" value="F:odorant binding"/>
    <property type="evidence" value="ECO:0007669"/>
    <property type="project" value="InterPro"/>
</dbReference>
<keyword evidence="4 9" id="KW-0552">Olfaction</keyword>
<dbReference type="GO" id="GO:0005886">
    <property type="term" value="C:plasma membrane"/>
    <property type="evidence" value="ECO:0007669"/>
    <property type="project" value="UniProtKB-SubCell"/>
</dbReference>
<evidence type="ECO:0000256" key="4">
    <source>
        <dbReference type="ARBA" id="ARBA00022725"/>
    </source>
</evidence>
<dbReference type="SMR" id="A0A7M6UVW3"/>
<dbReference type="AlphaFoldDB" id="A0A7M6UVW3"/>
<evidence type="ECO:0000256" key="3">
    <source>
        <dbReference type="ARBA" id="ARBA00022692"/>
    </source>
</evidence>
<comment type="similarity">
    <text evidence="9">Belongs to the insect chemoreceptor superfamily. Heteromeric odorant receptor channel (TC 1.A.69) family.</text>
</comment>
<evidence type="ECO:0000313" key="10">
    <source>
        <dbReference type="EnsemblMetazoa" id="NP_001177576"/>
    </source>
</evidence>
<dbReference type="GO" id="GO:0004984">
    <property type="term" value="F:olfactory receptor activity"/>
    <property type="evidence" value="ECO:0007669"/>
    <property type="project" value="InterPro"/>
</dbReference>
<keyword evidence="5 9" id="KW-1133">Transmembrane helix</keyword>
<keyword evidence="2 9" id="KW-0716">Sensory transduction</keyword>
<evidence type="ECO:0000256" key="1">
    <source>
        <dbReference type="ARBA" id="ARBA00004141"/>
    </source>
</evidence>
<feature type="transmembrane region" description="Helical" evidence="9">
    <location>
        <begin position="268"/>
        <end position="290"/>
    </location>
</feature>
<keyword evidence="6 9" id="KW-0472">Membrane</keyword>
<organism evidence="10 11">
    <name type="scientific">Nasonia vitripennis</name>
    <name type="common">Parasitic wasp</name>
    <dbReference type="NCBI Taxonomy" id="7425"/>
    <lineage>
        <taxon>Eukaryota</taxon>
        <taxon>Metazoa</taxon>
        <taxon>Ecdysozoa</taxon>
        <taxon>Arthropoda</taxon>
        <taxon>Hexapoda</taxon>
        <taxon>Insecta</taxon>
        <taxon>Pterygota</taxon>
        <taxon>Neoptera</taxon>
        <taxon>Endopterygota</taxon>
        <taxon>Hymenoptera</taxon>
        <taxon>Apocrita</taxon>
        <taxon>Proctotrupomorpha</taxon>
        <taxon>Chalcidoidea</taxon>
        <taxon>Pteromalidae</taxon>
        <taxon>Pteromalinae</taxon>
        <taxon>Nasonia</taxon>
    </lineage>
</organism>
<comment type="subcellular location">
    <subcellularLocation>
        <location evidence="9">Cell membrane</location>
        <topology evidence="9">Multi-pass membrane protein</topology>
    </subcellularLocation>
    <subcellularLocation>
        <location evidence="1">Membrane</location>
        <topology evidence="1">Multi-pass membrane protein</topology>
    </subcellularLocation>
</comment>
<dbReference type="GeneID" id="100463143"/>
<keyword evidence="3 9" id="KW-0812">Transmembrane</keyword>
<dbReference type="KEGG" id="nvi:100463143"/>
<feature type="transmembrane region" description="Helical" evidence="9">
    <location>
        <begin position="364"/>
        <end position="385"/>
    </location>
</feature>